<name>A0ACB8QDJ8_9AGAM</name>
<comment type="caution">
    <text evidence="1">The sequence shown here is derived from an EMBL/GenBank/DDBJ whole genome shotgun (WGS) entry which is preliminary data.</text>
</comment>
<keyword evidence="2" id="KW-1185">Reference proteome</keyword>
<dbReference type="EMBL" id="MU273661">
    <property type="protein sequence ID" value="KAI0029688.1"/>
    <property type="molecule type" value="Genomic_DNA"/>
</dbReference>
<dbReference type="Proteomes" id="UP000814128">
    <property type="component" value="Unassembled WGS sequence"/>
</dbReference>
<organism evidence="1 2">
    <name type="scientific">Vararia minispora EC-137</name>
    <dbReference type="NCBI Taxonomy" id="1314806"/>
    <lineage>
        <taxon>Eukaryota</taxon>
        <taxon>Fungi</taxon>
        <taxon>Dikarya</taxon>
        <taxon>Basidiomycota</taxon>
        <taxon>Agaricomycotina</taxon>
        <taxon>Agaricomycetes</taxon>
        <taxon>Russulales</taxon>
        <taxon>Lachnocladiaceae</taxon>
        <taxon>Vararia</taxon>
    </lineage>
</organism>
<reference evidence="1" key="1">
    <citation type="submission" date="2021-02" db="EMBL/GenBank/DDBJ databases">
        <authorList>
            <consortium name="DOE Joint Genome Institute"/>
            <person name="Ahrendt S."/>
            <person name="Looney B.P."/>
            <person name="Miyauchi S."/>
            <person name="Morin E."/>
            <person name="Drula E."/>
            <person name="Courty P.E."/>
            <person name="Chicoki N."/>
            <person name="Fauchery L."/>
            <person name="Kohler A."/>
            <person name="Kuo A."/>
            <person name="Labutti K."/>
            <person name="Pangilinan J."/>
            <person name="Lipzen A."/>
            <person name="Riley R."/>
            <person name="Andreopoulos W."/>
            <person name="He G."/>
            <person name="Johnson J."/>
            <person name="Barry K.W."/>
            <person name="Grigoriev I.V."/>
            <person name="Nagy L."/>
            <person name="Hibbett D."/>
            <person name="Henrissat B."/>
            <person name="Matheny P.B."/>
            <person name="Labbe J."/>
            <person name="Martin F."/>
        </authorList>
    </citation>
    <scope>NUCLEOTIDE SEQUENCE</scope>
    <source>
        <strain evidence="1">EC-137</strain>
    </source>
</reference>
<accession>A0ACB8QDJ8</accession>
<protein>
    <submittedName>
        <fullName evidence="1">Uncharacterized protein</fullName>
    </submittedName>
</protein>
<gene>
    <name evidence="1" type="ORF">K488DRAFT_88471</name>
</gene>
<proteinExistence type="predicted"/>
<evidence type="ECO:0000313" key="2">
    <source>
        <dbReference type="Proteomes" id="UP000814128"/>
    </source>
</evidence>
<sequence>MFSLTKIATFATLTLGALSSVTAVPAVERRQGTDVVTVLDNLTSAVTPIAAQLATFSVDNATAGAITPIVNQITGLVSDAVSTLSSLPVGAVGNGNATQSLANVFTAILEPANTLITTPGIDTASIVPIFTQLGITLAALLQNVVRLVQEVLQVVVAILQGLITGLSGIVNNLGLGALSALGL</sequence>
<evidence type="ECO:0000313" key="1">
    <source>
        <dbReference type="EMBL" id="KAI0029688.1"/>
    </source>
</evidence>
<reference evidence="1" key="2">
    <citation type="journal article" date="2022" name="New Phytol.">
        <title>Evolutionary transition to the ectomycorrhizal habit in the genomes of a hyperdiverse lineage of mushroom-forming fungi.</title>
        <authorList>
            <person name="Looney B."/>
            <person name="Miyauchi S."/>
            <person name="Morin E."/>
            <person name="Drula E."/>
            <person name="Courty P.E."/>
            <person name="Kohler A."/>
            <person name="Kuo A."/>
            <person name="LaButti K."/>
            <person name="Pangilinan J."/>
            <person name="Lipzen A."/>
            <person name="Riley R."/>
            <person name="Andreopoulos W."/>
            <person name="He G."/>
            <person name="Johnson J."/>
            <person name="Nolan M."/>
            <person name="Tritt A."/>
            <person name="Barry K.W."/>
            <person name="Grigoriev I.V."/>
            <person name="Nagy L.G."/>
            <person name="Hibbett D."/>
            <person name="Henrissat B."/>
            <person name="Matheny P.B."/>
            <person name="Labbe J."/>
            <person name="Martin F.M."/>
        </authorList>
    </citation>
    <scope>NUCLEOTIDE SEQUENCE</scope>
    <source>
        <strain evidence="1">EC-137</strain>
    </source>
</reference>